<dbReference type="PROSITE" id="PS50893">
    <property type="entry name" value="ABC_TRANSPORTER_2"/>
    <property type="match status" value="1"/>
</dbReference>
<evidence type="ECO:0000256" key="1">
    <source>
        <dbReference type="ARBA" id="ARBA00022448"/>
    </source>
</evidence>
<accession>A0ABZ3F1Q1</accession>
<keyword evidence="3 5" id="KW-0067">ATP-binding</keyword>
<dbReference type="SMART" id="SM00382">
    <property type="entry name" value="AAA"/>
    <property type="match status" value="1"/>
</dbReference>
<keyword evidence="2" id="KW-0547">Nucleotide-binding</keyword>
<evidence type="ECO:0000256" key="3">
    <source>
        <dbReference type="ARBA" id="ARBA00022840"/>
    </source>
</evidence>
<keyword evidence="6" id="KW-1185">Reference proteome</keyword>
<dbReference type="InterPro" id="IPR003593">
    <property type="entry name" value="AAA+_ATPase"/>
</dbReference>
<keyword evidence="1" id="KW-0813">Transport</keyword>
<dbReference type="InterPro" id="IPR050093">
    <property type="entry name" value="ABC_SmlMolc_Importer"/>
</dbReference>
<dbReference type="Pfam" id="PF00005">
    <property type="entry name" value="ABC_tran"/>
    <property type="match status" value="1"/>
</dbReference>
<dbReference type="InterPro" id="IPR017871">
    <property type="entry name" value="ABC_transporter-like_CS"/>
</dbReference>
<dbReference type="InterPro" id="IPR027417">
    <property type="entry name" value="P-loop_NTPase"/>
</dbReference>
<dbReference type="PANTHER" id="PTHR42781">
    <property type="entry name" value="SPERMIDINE/PUTRESCINE IMPORT ATP-BINDING PROTEIN POTA"/>
    <property type="match status" value="1"/>
</dbReference>
<evidence type="ECO:0000256" key="2">
    <source>
        <dbReference type="ARBA" id="ARBA00022741"/>
    </source>
</evidence>
<feature type="domain" description="ABC transporter" evidence="4">
    <location>
        <begin position="2"/>
        <end position="232"/>
    </location>
</feature>
<dbReference type="EMBL" id="CP146256">
    <property type="protein sequence ID" value="XAH75477.1"/>
    <property type="molecule type" value="Genomic_DNA"/>
</dbReference>
<evidence type="ECO:0000259" key="4">
    <source>
        <dbReference type="PROSITE" id="PS50893"/>
    </source>
</evidence>
<evidence type="ECO:0000313" key="6">
    <source>
        <dbReference type="Proteomes" id="UP001451571"/>
    </source>
</evidence>
<dbReference type="InterPro" id="IPR003439">
    <property type="entry name" value="ABC_transporter-like_ATP-bd"/>
</dbReference>
<dbReference type="PROSITE" id="PS00211">
    <property type="entry name" value="ABC_TRANSPORTER_1"/>
    <property type="match status" value="1"/>
</dbReference>
<proteinExistence type="predicted"/>
<dbReference type="RefSeq" id="WP_342759043.1">
    <property type="nucleotide sequence ID" value="NZ_CP146256.1"/>
</dbReference>
<dbReference type="Proteomes" id="UP001451571">
    <property type="component" value="Chromosome"/>
</dbReference>
<evidence type="ECO:0000313" key="5">
    <source>
        <dbReference type="EMBL" id="XAH75477.1"/>
    </source>
</evidence>
<dbReference type="PANTHER" id="PTHR42781:SF4">
    <property type="entry name" value="SPERMIDINE_PUTRESCINE IMPORT ATP-BINDING PROTEIN POTA"/>
    <property type="match status" value="1"/>
</dbReference>
<gene>
    <name evidence="5" type="ORF">V6984_06885</name>
</gene>
<protein>
    <submittedName>
        <fullName evidence="5">ATP-binding cassette domain-containing protein</fullName>
    </submittedName>
</protein>
<sequence>MALQAEIKKTFPGFVLDVEVETNGSCLGILGASGCGKSMTLKCIAGIEKPDSGRIVLNGRVLFDSEKNINLSAQERRIGYLFQNYALFPTMTVEENLSIVMGGKKKDRRMEIREQLERFHLEGLEKRYPSQLSGGQQQRVALARMLLYHPEIIMLDEPFSALDGFLKDALQFEMMEVIQKYSGDVIMVSHSRDEIYKLCTDTMVMAEGKRILTGKTGDIFYKPQYMEAARLTGCKNISAIRKVSEYELYAIDWEISLRTREIIEDDIHYIGIRAHNLFPLWEEPGIDTMNVMRVKQTGYAETPFTRQFLFSNADGSKNIDIWWLQDKPVFKGKEEKTVRFPFYIQFPEDALLLLN</sequence>
<dbReference type="Gene3D" id="3.40.50.300">
    <property type="entry name" value="P-loop containing nucleotide triphosphate hydrolases"/>
    <property type="match status" value="1"/>
</dbReference>
<reference evidence="5 6" key="1">
    <citation type="submission" date="2024-02" db="EMBL/GenBank/DDBJ databases">
        <title>Bacterial strain from lacustrine sediment.</title>
        <authorList>
            <person name="Petit C."/>
            <person name="Fadhlaoui K."/>
        </authorList>
    </citation>
    <scope>NUCLEOTIDE SEQUENCE [LARGE SCALE GENOMIC DNA]</scope>
    <source>
        <strain evidence="5 6">IPX-CK</strain>
    </source>
</reference>
<name>A0ABZ3F1Q1_9FIRM</name>
<organism evidence="5 6">
    <name type="scientific">Kineothrix sedimenti</name>
    <dbReference type="NCBI Taxonomy" id="3123317"/>
    <lineage>
        <taxon>Bacteria</taxon>
        <taxon>Bacillati</taxon>
        <taxon>Bacillota</taxon>
        <taxon>Clostridia</taxon>
        <taxon>Lachnospirales</taxon>
        <taxon>Lachnospiraceae</taxon>
        <taxon>Kineothrix</taxon>
    </lineage>
</organism>
<dbReference type="SUPFAM" id="SSF52540">
    <property type="entry name" value="P-loop containing nucleoside triphosphate hydrolases"/>
    <property type="match status" value="1"/>
</dbReference>
<dbReference type="GO" id="GO:0005524">
    <property type="term" value="F:ATP binding"/>
    <property type="evidence" value="ECO:0007669"/>
    <property type="project" value="UniProtKB-KW"/>
</dbReference>